<keyword evidence="2" id="KW-0808">Transferase</keyword>
<organism evidence="2 3">
    <name type="scientific">candidate division KSB3 bacterium</name>
    <dbReference type="NCBI Taxonomy" id="2044937"/>
    <lineage>
        <taxon>Bacteria</taxon>
        <taxon>candidate division KSB3</taxon>
    </lineage>
</organism>
<keyword evidence="2" id="KW-0489">Methyltransferase</keyword>
<protein>
    <submittedName>
        <fullName evidence="2">Methyltransferase</fullName>
    </submittedName>
</protein>
<dbReference type="PANTHER" id="PTHR47099">
    <property type="entry name" value="METHYLCOBAMIDE:COM METHYLTRANSFERASE MTBA"/>
    <property type="match status" value="1"/>
</dbReference>
<dbReference type="GO" id="GO:0004853">
    <property type="term" value="F:uroporphyrinogen decarboxylase activity"/>
    <property type="evidence" value="ECO:0007669"/>
    <property type="project" value="InterPro"/>
</dbReference>
<dbReference type="InterPro" id="IPR038071">
    <property type="entry name" value="UROD/MetE-like_sf"/>
</dbReference>
<proteinExistence type="predicted"/>
<dbReference type="AlphaFoldDB" id="A0A9D5Q4B9"/>
<dbReference type="Gene3D" id="3.20.20.210">
    <property type="match status" value="1"/>
</dbReference>
<dbReference type="Pfam" id="PF01208">
    <property type="entry name" value="URO-D"/>
    <property type="match status" value="1"/>
</dbReference>
<dbReference type="InterPro" id="IPR052024">
    <property type="entry name" value="Methanogen_methyltrans"/>
</dbReference>
<evidence type="ECO:0000313" key="2">
    <source>
        <dbReference type="EMBL" id="MBD3323400.1"/>
    </source>
</evidence>
<evidence type="ECO:0000259" key="1">
    <source>
        <dbReference type="Pfam" id="PF01208"/>
    </source>
</evidence>
<dbReference type="GO" id="GO:0032259">
    <property type="term" value="P:methylation"/>
    <property type="evidence" value="ECO:0007669"/>
    <property type="project" value="UniProtKB-KW"/>
</dbReference>
<reference evidence="2" key="1">
    <citation type="submission" date="2019-11" db="EMBL/GenBank/DDBJ databases">
        <title>Microbial mats filling the niche in hypersaline microbial mats.</title>
        <authorList>
            <person name="Wong H.L."/>
            <person name="Macleod F.I."/>
            <person name="White R.A. III"/>
            <person name="Burns B.P."/>
        </authorList>
    </citation>
    <scope>NUCLEOTIDE SEQUENCE</scope>
    <source>
        <strain evidence="2">Rbin_158</strain>
    </source>
</reference>
<dbReference type="InterPro" id="IPR000257">
    <property type="entry name" value="Uroporphyrinogen_deCOase"/>
</dbReference>
<comment type="caution">
    <text evidence="2">The sequence shown here is derived from an EMBL/GenBank/DDBJ whole genome shotgun (WGS) entry which is preliminary data.</text>
</comment>
<gene>
    <name evidence="2" type="ORF">GF339_02380</name>
</gene>
<accession>A0A9D5Q4B9</accession>
<dbReference type="EMBL" id="WJJP01000070">
    <property type="protein sequence ID" value="MBD3323400.1"/>
    <property type="molecule type" value="Genomic_DNA"/>
</dbReference>
<name>A0A9D5Q4B9_9BACT</name>
<dbReference type="PANTHER" id="PTHR47099:SF1">
    <property type="entry name" value="METHYLCOBAMIDE:COM METHYLTRANSFERASE MTBA"/>
    <property type="match status" value="1"/>
</dbReference>
<dbReference type="SUPFAM" id="SSF51726">
    <property type="entry name" value="UROD/MetE-like"/>
    <property type="match status" value="1"/>
</dbReference>
<dbReference type="GO" id="GO:0008168">
    <property type="term" value="F:methyltransferase activity"/>
    <property type="evidence" value="ECO:0007669"/>
    <property type="project" value="UniProtKB-KW"/>
</dbReference>
<feature type="domain" description="Uroporphyrinogen decarboxylase (URO-D)" evidence="1">
    <location>
        <begin position="96"/>
        <end position="352"/>
    </location>
</feature>
<evidence type="ECO:0000313" key="3">
    <source>
        <dbReference type="Proteomes" id="UP000649604"/>
    </source>
</evidence>
<sequence>MASDLHESLRSAAWEGRQRMTSRERVQRALEFRTPDRVPRNLWRLPGIEMFRQQDLAEVLDAYPEDIAITKGAYGKGQRERGTRYKRGEIASDEWGCEWYAAEDGVAGEVKDPPLTDITQVHDLRPPYEILADADFSSLQNDRTTSETFLLGWTRVRPFERMQFLLGTENLFVELASPSAHFAYLREMLHEFFLEELTLWSQTQVDGLLFMDDWGSQHNLLISPTTWQTHFKPLYKDYCDLIHASHKFVFFHSDGQIASIYPDLIEIGVDALNSQLFCMDIEELGRKYRGQITFFGEIDRQFILPFGAKHEVIQAVKRLKDVLWMPEGGIIAQCEFGLHDPTDNIKTVFDTWESLG</sequence>
<dbReference type="GO" id="GO:0006779">
    <property type="term" value="P:porphyrin-containing compound biosynthetic process"/>
    <property type="evidence" value="ECO:0007669"/>
    <property type="project" value="InterPro"/>
</dbReference>
<dbReference type="Proteomes" id="UP000649604">
    <property type="component" value="Unassembled WGS sequence"/>
</dbReference>